<dbReference type="AlphaFoldDB" id="A0A5Q6S2J5"/>
<dbReference type="EMBL" id="VDFQ02000001">
    <property type="protein sequence ID" value="KAA1424597.1"/>
    <property type="molecule type" value="Genomic_DNA"/>
</dbReference>
<dbReference type="PANTHER" id="PTHR13812:SF19">
    <property type="entry name" value="KETIMINE REDUCTASE MU-CRYSTALLIN"/>
    <property type="match status" value="1"/>
</dbReference>
<dbReference type="PIRSF" id="PIRSF001439">
    <property type="entry name" value="CryM"/>
    <property type="match status" value="1"/>
</dbReference>
<name>A0A5Q6S2J5_9ACTN</name>
<comment type="caution">
    <text evidence="1">The sequence shown here is derived from an EMBL/GenBank/DDBJ whole genome shotgun (WGS) entry which is preliminary data.</text>
</comment>
<dbReference type="Proteomes" id="UP000307768">
    <property type="component" value="Unassembled WGS sequence"/>
</dbReference>
<dbReference type="PANTHER" id="PTHR13812">
    <property type="entry name" value="KETIMINE REDUCTASE MU-CRYSTALLIN"/>
    <property type="match status" value="1"/>
</dbReference>
<accession>A0A5Q6S2J5</accession>
<organism evidence="1 2">
    <name type="scientific">Mumia zhuanghuii</name>
    <dbReference type="NCBI Taxonomy" id="2585211"/>
    <lineage>
        <taxon>Bacteria</taxon>
        <taxon>Bacillati</taxon>
        <taxon>Actinomycetota</taxon>
        <taxon>Actinomycetes</taxon>
        <taxon>Propionibacteriales</taxon>
        <taxon>Nocardioidaceae</taxon>
        <taxon>Mumia</taxon>
    </lineage>
</organism>
<evidence type="ECO:0000313" key="1">
    <source>
        <dbReference type="EMBL" id="KAA1424597.1"/>
    </source>
</evidence>
<dbReference type="Gene3D" id="3.40.50.720">
    <property type="entry name" value="NAD(P)-binding Rossmann-like Domain"/>
    <property type="match status" value="1"/>
</dbReference>
<evidence type="ECO:0000313" key="2">
    <source>
        <dbReference type="Proteomes" id="UP000307768"/>
    </source>
</evidence>
<sequence>MVELVTDTAVLATLRASDAVRWMKEAAVAAHRGDLHAPARVAADIGAGALVVTAGHLDGSWYGYRAYDTLGLVAGEQVVVVHDAEAGRVHAVAIGAELGPRRTGAIGGAAADVLANPDASRLALIGAGTQAWTQLWAIDAVRELEDVRVFARDQGHRAGFARRAREHFDVPCTAVTSAREAVEGADLVVCATPSPSPVISYDWLTPGAYVATLGPKQMGRHEIGSDLLDAADVVVTDSRAQALGYDPPSTVVGTRVEDHLHELGAVLDGAAAGRTSRDQVCLFYSVGLAGTEPYLLAKLTGLA</sequence>
<dbReference type="SUPFAM" id="SSF51735">
    <property type="entry name" value="NAD(P)-binding Rossmann-fold domains"/>
    <property type="match status" value="1"/>
</dbReference>
<dbReference type="Pfam" id="PF02423">
    <property type="entry name" value="OCD_Mu_crystall"/>
    <property type="match status" value="1"/>
</dbReference>
<dbReference type="Gene3D" id="3.30.1780.10">
    <property type="entry name" value="ornithine cyclodeaminase, domain 1"/>
    <property type="match status" value="1"/>
</dbReference>
<gene>
    <name evidence="1" type="ORF">FE697_001325</name>
</gene>
<dbReference type="GO" id="GO:0005737">
    <property type="term" value="C:cytoplasm"/>
    <property type="evidence" value="ECO:0007669"/>
    <property type="project" value="TreeGrafter"/>
</dbReference>
<dbReference type="OrthoDB" id="9809203at2"/>
<proteinExistence type="predicted"/>
<dbReference type="InterPro" id="IPR003462">
    <property type="entry name" value="ODC_Mu_crystall"/>
</dbReference>
<dbReference type="InterPro" id="IPR023401">
    <property type="entry name" value="ODC_N"/>
</dbReference>
<dbReference type="RefSeq" id="WP_149767547.1">
    <property type="nucleotide sequence ID" value="NZ_VDFQ02000001.1"/>
</dbReference>
<protein>
    <submittedName>
        <fullName evidence="1">Ornithine cyclodeaminase family protein</fullName>
    </submittedName>
</protein>
<dbReference type="InterPro" id="IPR036291">
    <property type="entry name" value="NAD(P)-bd_dom_sf"/>
</dbReference>
<reference evidence="1 2" key="1">
    <citation type="submission" date="2019-09" db="EMBL/GenBank/DDBJ databases">
        <title>Mumia zhuanghuii sp. nov. isolated from the intestinal contents of plateau pika (Ochotona curzoniae) in the Qinghai-Tibet plateau of China.</title>
        <authorList>
            <person name="Tian Z."/>
        </authorList>
    </citation>
    <scope>NUCLEOTIDE SEQUENCE [LARGE SCALE GENOMIC DNA]</scope>
    <source>
        <strain evidence="2">350</strain>
    </source>
</reference>